<protein>
    <submittedName>
        <fullName evidence="5">EAL domain-containing protein</fullName>
    </submittedName>
</protein>
<organism evidence="5 6">
    <name type="scientific">Rhizobium glycinendophyticum</name>
    <dbReference type="NCBI Taxonomy" id="2589807"/>
    <lineage>
        <taxon>Bacteria</taxon>
        <taxon>Pseudomonadati</taxon>
        <taxon>Pseudomonadota</taxon>
        <taxon>Alphaproteobacteria</taxon>
        <taxon>Hyphomicrobiales</taxon>
        <taxon>Rhizobiaceae</taxon>
        <taxon>Rhizobium/Agrobacterium group</taxon>
        <taxon>Rhizobium</taxon>
    </lineage>
</organism>
<dbReference type="OrthoDB" id="9814202at2"/>
<name>A0A504UE41_9HYPH</name>
<dbReference type="Gene3D" id="3.20.20.450">
    <property type="entry name" value="EAL domain"/>
    <property type="match status" value="1"/>
</dbReference>
<feature type="domain" description="GGDEF" evidence="4">
    <location>
        <begin position="153"/>
        <end position="286"/>
    </location>
</feature>
<evidence type="ECO:0000259" key="1">
    <source>
        <dbReference type="PROSITE" id="PS50112"/>
    </source>
</evidence>
<dbReference type="SUPFAM" id="SSF55785">
    <property type="entry name" value="PYP-like sensor domain (PAS domain)"/>
    <property type="match status" value="1"/>
</dbReference>
<sequence>MAHDFAAAMNLALIVVDGEGHIQFANPAFCCMFGYDFDDIRGRPITIIIPERMRGAHTVGMSNVAAGAKPGLGGKAVEVSALKSDGSEFPIEITLSTWKTESGFWAGAAIKDISERRERDAKLMRLASHDTLTGLPNRHEFTTHLAQKLAAGAPCSLFLMDLDGFKEVNDAHGHVVGDSLLQAVAVRIPYLLGDRATVGRLGGDEFAVLYADSGDPLSAQKDASAILDAFRKPFSLGGLELELGVSIGIAIAPLHGEDGDELLASADFALYRAKAAGGRGYRFFEPSMRSESQAKRDMRDDLRRAMRQGELELYYQPQVELSSRRVVGFEALIRWNHPQHGLLLPGRFLPSLEQSALASEIGWWTLDEACRMAHKLNGRGEGCKVAVNLFAQQFRSPHLRERVMEAVQRHGIAPSWLELEVTEEVTLNDDEASLQTLKCIRDIGVGVAFDDFGTGYASLSSLQRYPLTTLKIDRGFIRDIQTSASDAAITRALVAMSREMGLDTVAEGIETEAQAAVLLAMGCGQGQGYLYGRPMPAQDALNFFRQVQTAGGLRAARAL</sequence>
<dbReference type="PANTHER" id="PTHR44757:SF2">
    <property type="entry name" value="BIOFILM ARCHITECTURE MAINTENANCE PROTEIN MBAA"/>
    <property type="match status" value="1"/>
</dbReference>
<dbReference type="InterPro" id="IPR029787">
    <property type="entry name" value="Nucleotide_cyclase"/>
</dbReference>
<dbReference type="AlphaFoldDB" id="A0A504UE41"/>
<dbReference type="SUPFAM" id="SSF55073">
    <property type="entry name" value="Nucleotide cyclase"/>
    <property type="match status" value="1"/>
</dbReference>
<feature type="domain" description="PAC" evidence="2">
    <location>
        <begin position="75"/>
        <end position="125"/>
    </location>
</feature>
<reference evidence="5 6" key="1">
    <citation type="submission" date="2019-06" db="EMBL/GenBank/DDBJ databases">
        <title>Rhizobium sp. CL12 isolated from roots of soybean.</title>
        <authorList>
            <person name="Wang C."/>
        </authorList>
    </citation>
    <scope>NUCLEOTIDE SEQUENCE [LARGE SCALE GENOMIC DNA]</scope>
    <source>
        <strain evidence="5 6">CL12</strain>
    </source>
</reference>
<dbReference type="InterPro" id="IPR001633">
    <property type="entry name" value="EAL_dom"/>
</dbReference>
<dbReference type="InterPro" id="IPR035965">
    <property type="entry name" value="PAS-like_dom_sf"/>
</dbReference>
<dbReference type="Gene3D" id="3.30.450.20">
    <property type="entry name" value="PAS domain"/>
    <property type="match status" value="1"/>
</dbReference>
<comment type="caution">
    <text evidence="5">The sequence shown here is derived from an EMBL/GenBank/DDBJ whole genome shotgun (WGS) entry which is preliminary data.</text>
</comment>
<dbReference type="SMART" id="SM00267">
    <property type="entry name" value="GGDEF"/>
    <property type="match status" value="1"/>
</dbReference>
<dbReference type="InterPro" id="IPR052155">
    <property type="entry name" value="Biofilm_reg_signaling"/>
</dbReference>
<dbReference type="PANTHER" id="PTHR44757">
    <property type="entry name" value="DIGUANYLATE CYCLASE DGCP"/>
    <property type="match status" value="1"/>
</dbReference>
<dbReference type="SUPFAM" id="SSF141868">
    <property type="entry name" value="EAL domain-like"/>
    <property type="match status" value="1"/>
</dbReference>
<dbReference type="NCBIfam" id="TIGR00254">
    <property type="entry name" value="GGDEF"/>
    <property type="match status" value="1"/>
</dbReference>
<dbReference type="PROSITE" id="PS50887">
    <property type="entry name" value="GGDEF"/>
    <property type="match status" value="1"/>
</dbReference>
<dbReference type="PROSITE" id="PS50113">
    <property type="entry name" value="PAC"/>
    <property type="match status" value="1"/>
</dbReference>
<dbReference type="InterPro" id="IPR035919">
    <property type="entry name" value="EAL_sf"/>
</dbReference>
<evidence type="ECO:0000259" key="4">
    <source>
        <dbReference type="PROSITE" id="PS50887"/>
    </source>
</evidence>
<evidence type="ECO:0000259" key="3">
    <source>
        <dbReference type="PROSITE" id="PS50883"/>
    </source>
</evidence>
<feature type="domain" description="PAS" evidence="1">
    <location>
        <begin position="13"/>
        <end position="51"/>
    </location>
</feature>
<keyword evidence="6" id="KW-1185">Reference proteome</keyword>
<dbReference type="SMART" id="SM00052">
    <property type="entry name" value="EAL"/>
    <property type="match status" value="1"/>
</dbReference>
<accession>A0A504UE41</accession>
<evidence type="ECO:0000259" key="2">
    <source>
        <dbReference type="PROSITE" id="PS50113"/>
    </source>
</evidence>
<dbReference type="CDD" id="cd01948">
    <property type="entry name" value="EAL"/>
    <property type="match status" value="1"/>
</dbReference>
<dbReference type="PROSITE" id="PS50112">
    <property type="entry name" value="PAS"/>
    <property type="match status" value="1"/>
</dbReference>
<dbReference type="InterPro" id="IPR043128">
    <property type="entry name" value="Rev_trsase/Diguanyl_cyclase"/>
</dbReference>
<dbReference type="Proteomes" id="UP000316429">
    <property type="component" value="Unassembled WGS sequence"/>
</dbReference>
<dbReference type="InterPro" id="IPR000160">
    <property type="entry name" value="GGDEF_dom"/>
</dbReference>
<dbReference type="CDD" id="cd00130">
    <property type="entry name" value="PAS"/>
    <property type="match status" value="1"/>
</dbReference>
<feature type="domain" description="EAL" evidence="3">
    <location>
        <begin position="295"/>
        <end position="548"/>
    </location>
</feature>
<gene>
    <name evidence="5" type="ORF">FJQ55_04865</name>
</gene>
<proteinExistence type="predicted"/>
<dbReference type="InterPro" id="IPR000700">
    <property type="entry name" value="PAS-assoc_C"/>
</dbReference>
<evidence type="ECO:0000313" key="5">
    <source>
        <dbReference type="EMBL" id="TPP12037.1"/>
    </source>
</evidence>
<dbReference type="EMBL" id="VFYP01000001">
    <property type="protein sequence ID" value="TPP12037.1"/>
    <property type="molecule type" value="Genomic_DNA"/>
</dbReference>
<dbReference type="NCBIfam" id="TIGR00229">
    <property type="entry name" value="sensory_box"/>
    <property type="match status" value="1"/>
</dbReference>
<dbReference type="Pfam" id="PF00990">
    <property type="entry name" value="GGDEF"/>
    <property type="match status" value="1"/>
</dbReference>
<dbReference type="SMART" id="SM00091">
    <property type="entry name" value="PAS"/>
    <property type="match status" value="1"/>
</dbReference>
<dbReference type="PROSITE" id="PS50883">
    <property type="entry name" value="EAL"/>
    <property type="match status" value="1"/>
</dbReference>
<dbReference type="Pfam" id="PF13426">
    <property type="entry name" value="PAS_9"/>
    <property type="match status" value="1"/>
</dbReference>
<dbReference type="CDD" id="cd01949">
    <property type="entry name" value="GGDEF"/>
    <property type="match status" value="1"/>
</dbReference>
<dbReference type="InterPro" id="IPR000014">
    <property type="entry name" value="PAS"/>
</dbReference>
<dbReference type="Gene3D" id="3.30.70.270">
    <property type="match status" value="1"/>
</dbReference>
<dbReference type="Pfam" id="PF00563">
    <property type="entry name" value="EAL"/>
    <property type="match status" value="1"/>
</dbReference>
<evidence type="ECO:0000313" key="6">
    <source>
        <dbReference type="Proteomes" id="UP000316429"/>
    </source>
</evidence>